<accession>A0A5C5XIG9</accession>
<organism evidence="1 2">
    <name type="scientific">Rubinisphaera italica</name>
    <dbReference type="NCBI Taxonomy" id="2527969"/>
    <lineage>
        <taxon>Bacteria</taxon>
        <taxon>Pseudomonadati</taxon>
        <taxon>Planctomycetota</taxon>
        <taxon>Planctomycetia</taxon>
        <taxon>Planctomycetales</taxon>
        <taxon>Planctomycetaceae</taxon>
        <taxon>Rubinisphaera</taxon>
    </lineage>
</organism>
<proteinExistence type="predicted"/>
<gene>
    <name evidence="1" type="ORF">Pan54_28920</name>
</gene>
<evidence type="ECO:0000313" key="2">
    <source>
        <dbReference type="Proteomes" id="UP000316095"/>
    </source>
</evidence>
<dbReference type="AlphaFoldDB" id="A0A5C5XIG9"/>
<sequence>MGFEQPEEFKTQILMCNRLRIVLLCSSCKELMVSLAYNFIIPMRHSVSSSLSPFPQILKEFRVNFSDWEILGDQESTMSRSCCTRSQGPPWERVK</sequence>
<dbReference type="EMBL" id="SJPG01000001">
    <property type="protein sequence ID" value="TWT62151.1"/>
    <property type="molecule type" value="Genomic_DNA"/>
</dbReference>
<keyword evidence="2" id="KW-1185">Reference proteome</keyword>
<name>A0A5C5XIG9_9PLAN</name>
<dbReference type="Proteomes" id="UP000316095">
    <property type="component" value="Unassembled WGS sequence"/>
</dbReference>
<evidence type="ECO:0000313" key="1">
    <source>
        <dbReference type="EMBL" id="TWT62151.1"/>
    </source>
</evidence>
<comment type="caution">
    <text evidence="1">The sequence shown here is derived from an EMBL/GenBank/DDBJ whole genome shotgun (WGS) entry which is preliminary data.</text>
</comment>
<reference evidence="1 2" key="1">
    <citation type="submission" date="2019-02" db="EMBL/GenBank/DDBJ databases">
        <title>Deep-cultivation of Planctomycetes and their phenomic and genomic characterization uncovers novel biology.</title>
        <authorList>
            <person name="Wiegand S."/>
            <person name="Jogler M."/>
            <person name="Boedeker C."/>
            <person name="Pinto D."/>
            <person name="Vollmers J."/>
            <person name="Rivas-Marin E."/>
            <person name="Kohn T."/>
            <person name="Peeters S.H."/>
            <person name="Heuer A."/>
            <person name="Rast P."/>
            <person name="Oberbeckmann S."/>
            <person name="Bunk B."/>
            <person name="Jeske O."/>
            <person name="Meyerdierks A."/>
            <person name="Storesund J.E."/>
            <person name="Kallscheuer N."/>
            <person name="Luecker S."/>
            <person name="Lage O.M."/>
            <person name="Pohl T."/>
            <person name="Merkel B.J."/>
            <person name="Hornburger P."/>
            <person name="Mueller R.-W."/>
            <person name="Bruemmer F."/>
            <person name="Labrenz M."/>
            <person name="Spormann A.M."/>
            <person name="Op Den Camp H."/>
            <person name="Overmann J."/>
            <person name="Amann R."/>
            <person name="Jetten M.S.M."/>
            <person name="Mascher T."/>
            <person name="Medema M.H."/>
            <person name="Devos D.P."/>
            <person name="Kaster A.-K."/>
            <person name="Ovreas L."/>
            <person name="Rohde M."/>
            <person name="Galperin M.Y."/>
            <person name="Jogler C."/>
        </authorList>
    </citation>
    <scope>NUCLEOTIDE SEQUENCE [LARGE SCALE GENOMIC DNA]</scope>
    <source>
        <strain evidence="1 2">Pan54</strain>
    </source>
</reference>
<protein>
    <submittedName>
        <fullName evidence="1">Uncharacterized protein</fullName>
    </submittedName>
</protein>